<evidence type="ECO:0000256" key="6">
    <source>
        <dbReference type="ARBA" id="ARBA00022989"/>
    </source>
</evidence>
<evidence type="ECO:0000313" key="12">
    <source>
        <dbReference type="Proteomes" id="UP000315498"/>
    </source>
</evidence>
<feature type="transmembrane region" description="Helical" evidence="9">
    <location>
        <begin position="119"/>
        <end position="137"/>
    </location>
</feature>
<dbReference type="EC" id="2.3.1.269" evidence="9"/>
<feature type="transmembrane region" description="Helical" evidence="9">
    <location>
        <begin position="78"/>
        <end position="107"/>
    </location>
</feature>
<dbReference type="InterPro" id="IPR036526">
    <property type="entry name" value="C-N_Hydrolase_sf"/>
</dbReference>
<dbReference type="InterPro" id="IPR003010">
    <property type="entry name" value="C-N_Hydrolase"/>
</dbReference>
<comment type="caution">
    <text evidence="11">The sequence shown here is derived from an EMBL/GenBank/DDBJ whole genome shotgun (WGS) entry which is preliminary data.</text>
</comment>
<keyword evidence="11" id="KW-0449">Lipoprotein</keyword>
<dbReference type="InterPro" id="IPR004563">
    <property type="entry name" value="Apolipo_AcylTrfase"/>
</dbReference>
<dbReference type="Proteomes" id="UP000315498">
    <property type="component" value="Unassembled WGS sequence"/>
</dbReference>
<keyword evidence="3 9" id="KW-1003">Cell membrane</keyword>
<comment type="similarity">
    <text evidence="2 9">Belongs to the CN hydrolase family. Apolipoprotein N-acyltransferase subfamily.</text>
</comment>
<dbReference type="UniPathway" id="UPA00666"/>
<evidence type="ECO:0000313" key="11">
    <source>
        <dbReference type="EMBL" id="RZO25515.1"/>
    </source>
</evidence>
<name>A0A520MWD8_9GAMM</name>
<evidence type="ECO:0000256" key="2">
    <source>
        <dbReference type="ARBA" id="ARBA00010065"/>
    </source>
</evidence>
<keyword evidence="8 9" id="KW-0012">Acyltransferase</keyword>
<keyword evidence="7 9" id="KW-0472">Membrane</keyword>
<comment type="catalytic activity">
    <reaction evidence="9">
        <text>N-terminal S-1,2-diacyl-sn-glyceryl-L-cysteinyl-[lipoprotein] + a glycerophospholipid = N-acyl-S-1,2-diacyl-sn-glyceryl-L-cysteinyl-[lipoprotein] + a 2-acyl-sn-glycero-3-phospholipid + H(+)</text>
        <dbReference type="Rhea" id="RHEA:48228"/>
        <dbReference type="Rhea" id="RHEA-COMP:14681"/>
        <dbReference type="Rhea" id="RHEA-COMP:14684"/>
        <dbReference type="ChEBI" id="CHEBI:15378"/>
        <dbReference type="ChEBI" id="CHEBI:136912"/>
        <dbReference type="ChEBI" id="CHEBI:140656"/>
        <dbReference type="ChEBI" id="CHEBI:140657"/>
        <dbReference type="ChEBI" id="CHEBI:140660"/>
        <dbReference type="EC" id="2.3.1.269"/>
    </reaction>
</comment>
<accession>A0A520MWD8</accession>
<dbReference type="PANTHER" id="PTHR38686">
    <property type="entry name" value="APOLIPOPROTEIN N-ACYLTRANSFERASE"/>
    <property type="match status" value="1"/>
</dbReference>
<dbReference type="Gene3D" id="3.60.110.10">
    <property type="entry name" value="Carbon-nitrogen hydrolase"/>
    <property type="match status" value="1"/>
</dbReference>
<dbReference type="GO" id="GO:0042158">
    <property type="term" value="P:lipoprotein biosynthetic process"/>
    <property type="evidence" value="ECO:0007669"/>
    <property type="project" value="UniProtKB-UniRule"/>
</dbReference>
<sequence length="485" mass="55958">MKINNFLLPFLTGLIGIFSFAPFSFKFLIFISYAYLLNIVLNSKDNTFLKVFCWGVGHWGFGMSWLIVSVYYYGETTIALSSLIFVLLVIILTIVFTCPLLFIKPVLRFLKVNHKLHKILFISALLSISELSRYYLLNGVPWLIPGSIFLDTYTQNVYQLFGVSALSFLIYFICTSYIIRNNDKTLFFLLPLLILILIPEEKSTIYKDGILVSIIQPASDPFLKYEGDYYYQIEDNLLSLVGMTSQDSKLVVIPEAELPYPINNERFDDFLRKTKISEKIIMGSWVYNENKLYNSIYSPKYEESYKKTHLVPFGEYIPFIHSLRGLISFFDLPMSNVSHGPKSQKNITILDGIKVSTPICFDITFPNTVRNMNKSSFLMINISNDTWFGNSIGPHYHLAATRIRSIENNRWTIRSTNDGISAFISNKGTIVDYIDKGESTILEGKVNLIDDVSFYNKIGYLLTYIFLFIIVITTMIWSIWKKYIR</sequence>
<dbReference type="Pfam" id="PF00795">
    <property type="entry name" value="CN_hydrolase"/>
    <property type="match status" value="1"/>
</dbReference>
<dbReference type="NCBIfam" id="TIGR00546">
    <property type="entry name" value="lnt"/>
    <property type="match status" value="1"/>
</dbReference>
<dbReference type="Pfam" id="PF20154">
    <property type="entry name" value="LNT_N"/>
    <property type="match status" value="1"/>
</dbReference>
<dbReference type="GO" id="GO:0005886">
    <property type="term" value="C:plasma membrane"/>
    <property type="evidence" value="ECO:0007669"/>
    <property type="project" value="UniProtKB-SubCell"/>
</dbReference>
<dbReference type="GO" id="GO:0016410">
    <property type="term" value="F:N-acyltransferase activity"/>
    <property type="evidence" value="ECO:0007669"/>
    <property type="project" value="UniProtKB-UniRule"/>
</dbReference>
<comment type="function">
    <text evidence="9">Catalyzes the phospholipid dependent N-acylation of the N-terminal cysteine of apolipoprotein, the last step in lipoprotein maturation.</text>
</comment>
<keyword evidence="6 9" id="KW-1133">Transmembrane helix</keyword>
<dbReference type="SUPFAM" id="SSF56317">
    <property type="entry name" value="Carbon-nitrogen hydrolase"/>
    <property type="match status" value="1"/>
</dbReference>
<feature type="transmembrane region" description="Helical" evidence="9">
    <location>
        <begin position="157"/>
        <end position="179"/>
    </location>
</feature>
<dbReference type="PROSITE" id="PS50263">
    <property type="entry name" value="CN_HYDROLASE"/>
    <property type="match status" value="1"/>
</dbReference>
<dbReference type="CDD" id="cd07571">
    <property type="entry name" value="ALP_N-acyl_transferase"/>
    <property type="match status" value="1"/>
</dbReference>
<dbReference type="InterPro" id="IPR045378">
    <property type="entry name" value="LNT_N"/>
</dbReference>
<evidence type="ECO:0000256" key="9">
    <source>
        <dbReference type="HAMAP-Rule" id="MF_01148"/>
    </source>
</evidence>
<evidence type="ECO:0000256" key="1">
    <source>
        <dbReference type="ARBA" id="ARBA00004651"/>
    </source>
</evidence>
<proteinExistence type="inferred from homology"/>
<dbReference type="PANTHER" id="PTHR38686:SF1">
    <property type="entry name" value="APOLIPOPROTEIN N-ACYLTRANSFERASE"/>
    <property type="match status" value="1"/>
</dbReference>
<keyword evidence="4 9" id="KW-0808">Transferase</keyword>
<feature type="domain" description="CN hydrolase" evidence="10">
    <location>
        <begin position="210"/>
        <end position="448"/>
    </location>
</feature>
<keyword evidence="5 9" id="KW-0812">Transmembrane</keyword>
<dbReference type="AlphaFoldDB" id="A0A520MWD8"/>
<gene>
    <name evidence="9 11" type="primary">lnt</name>
    <name evidence="11" type="ORF">EVA94_00565</name>
</gene>
<evidence type="ECO:0000256" key="7">
    <source>
        <dbReference type="ARBA" id="ARBA00023136"/>
    </source>
</evidence>
<evidence type="ECO:0000256" key="4">
    <source>
        <dbReference type="ARBA" id="ARBA00022679"/>
    </source>
</evidence>
<reference evidence="11 12" key="1">
    <citation type="submission" date="2019-02" db="EMBL/GenBank/DDBJ databases">
        <title>Prokaryotic population dynamics and viral predation in marine succession experiment using metagenomics: the confinement effect.</title>
        <authorList>
            <person name="Haro-Moreno J.M."/>
            <person name="Rodriguez-Valera F."/>
            <person name="Lopez-Perez M."/>
        </authorList>
    </citation>
    <scope>NUCLEOTIDE SEQUENCE [LARGE SCALE GENOMIC DNA]</scope>
    <source>
        <strain evidence="11">MED-G161</strain>
    </source>
</reference>
<evidence type="ECO:0000256" key="5">
    <source>
        <dbReference type="ARBA" id="ARBA00022692"/>
    </source>
</evidence>
<protein>
    <recommendedName>
        <fullName evidence="9">Apolipoprotein N-acyltransferase</fullName>
        <shortName evidence="9">ALP N-acyltransferase</shortName>
        <ecNumber evidence="9">2.3.1.269</ecNumber>
    </recommendedName>
</protein>
<feature type="transmembrane region" description="Helical" evidence="9">
    <location>
        <begin position="6"/>
        <end position="36"/>
    </location>
</feature>
<dbReference type="EMBL" id="SHBG01000003">
    <property type="protein sequence ID" value="RZO25515.1"/>
    <property type="molecule type" value="Genomic_DNA"/>
</dbReference>
<feature type="transmembrane region" description="Helical" evidence="9">
    <location>
        <begin position="458"/>
        <end position="480"/>
    </location>
</feature>
<feature type="transmembrane region" description="Helical" evidence="9">
    <location>
        <begin position="48"/>
        <end position="72"/>
    </location>
</feature>
<evidence type="ECO:0000256" key="8">
    <source>
        <dbReference type="ARBA" id="ARBA00023315"/>
    </source>
</evidence>
<evidence type="ECO:0000256" key="3">
    <source>
        <dbReference type="ARBA" id="ARBA00022475"/>
    </source>
</evidence>
<organism evidence="11 12">
    <name type="scientific">SAR86 cluster bacterium</name>
    <dbReference type="NCBI Taxonomy" id="2030880"/>
    <lineage>
        <taxon>Bacteria</taxon>
        <taxon>Pseudomonadati</taxon>
        <taxon>Pseudomonadota</taxon>
        <taxon>Gammaproteobacteria</taxon>
        <taxon>SAR86 cluster</taxon>
    </lineage>
</organism>
<comment type="subcellular location">
    <subcellularLocation>
        <location evidence="1 9">Cell membrane</location>
        <topology evidence="1 9">Multi-pass membrane protein</topology>
    </subcellularLocation>
</comment>
<evidence type="ECO:0000259" key="10">
    <source>
        <dbReference type="PROSITE" id="PS50263"/>
    </source>
</evidence>
<dbReference type="HAMAP" id="MF_01148">
    <property type="entry name" value="Lnt"/>
    <property type="match status" value="1"/>
</dbReference>
<comment type="pathway">
    <text evidence="9">Protein modification; lipoprotein biosynthesis (N-acyl transfer).</text>
</comment>